<accession>A0A1N7K0C9</accession>
<proteinExistence type="predicted"/>
<dbReference type="PANTHER" id="PTHR14239">
    <property type="entry name" value="DUDULIN-RELATED"/>
    <property type="match status" value="1"/>
</dbReference>
<dbReference type="InterPro" id="IPR036291">
    <property type="entry name" value="NAD(P)-bd_dom_sf"/>
</dbReference>
<dbReference type="RefSeq" id="WP_076363310.1">
    <property type="nucleotide sequence ID" value="NZ_FTOM01000001.1"/>
</dbReference>
<protein>
    <submittedName>
        <fullName evidence="1">Uncharacterized protein</fullName>
    </submittedName>
</protein>
<evidence type="ECO:0000313" key="2">
    <source>
        <dbReference type="Proteomes" id="UP000186098"/>
    </source>
</evidence>
<dbReference type="PANTHER" id="PTHR14239:SF10">
    <property type="entry name" value="REDUCTASE"/>
    <property type="match status" value="1"/>
</dbReference>
<reference evidence="2" key="1">
    <citation type="submission" date="2017-01" db="EMBL/GenBank/DDBJ databases">
        <authorList>
            <person name="Varghese N."/>
            <person name="Submissions S."/>
        </authorList>
    </citation>
    <scope>NUCLEOTIDE SEQUENCE [LARGE SCALE GENOMIC DNA]</scope>
    <source>
        <strain evidence="2">DSM 18714</strain>
    </source>
</reference>
<name>A0A1N7K0C9_9RHOB</name>
<dbReference type="STRING" id="407234.SAMN05421795_101499"/>
<evidence type="ECO:0000313" key="1">
    <source>
        <dbReference type="EMBL" id="SIS55011.1"/>
    </source>
</evidence>
<dbReference type="SUPFAM" id="SSF51735">
    <property type="entry name" value="NAD(P)-binding Rossmann-fold domains"/>
    <property type="match status" value="1"/>
</dbReference>
<dbReference type="InterPro" id="IPR051267">
    <property type="entry name" value="STEAP_metalloreductase"/>
</dbReference>
<keyword evidence="2" id="KW-1185">Reference proteome</keyword>
<dbReference type="Proteomes" id="UP000186098">
    <property type="component" value="Unassembled WGS sequence"/>
</dbReference>
<dbReference type="EMBL" id="FTOM01000001">
    <property type="protein sequence ID" value="SIS55011.1"/>
    <property type="molecule type" value="Genomic_DNA"/>
</dbReference>
<sequence>MKIAIIGTGNVGTGLAGALAAAGHEVQPLGHGDDLAPAVAAAEIVILATPYGAAADLAGRADFTGKLVIDVSNPISADFAGLVVGHDSSAAEEIAALLPGAKVAKAFNTIFAGHYATGLRIDGQPLQTFVAADDAGVRARVKALAEGIGLVAVDAGPLRNARALEPLGFLNIQLGYALGLGTGIAPHWQIAA</sequence>
<dbReference type="Gene3D" id="3.40.50.720">
    <property type="entry name" value="NAD(P)-binding Rossmann-like Domain"/>
    <property type="match status" value="1"/>
</dbReference>
<dbReference type="AlphaFoldDB" id="A0A1N7K0C9"/>
<gene>
    <name evidence="1" type="ORF">SAMN05421795_101499</name>
</gene>
<organism evidence="1 2">
    <name type="scientific">Phaeovulum vinaykumarii</name>
    <dbReference type="NCBI Taxonomy" id="407234"/>
    <lineage>
        <taxon>Bacteria</taxon>
        <taxon>Pseudomonadati</taxon>
        <taxon>Pseudomonadota</taxon>
        <taxon>Alphaproteobacteria</taxon>
        <taxon>Rhodobacterales</taxon>
        <taxon>Paracoccaceae</taxon>
        <taxon>Phaeovulum</taxon>
    </lineage>
</organism>
<dbReference type="OrthoDB" id="5524287at2"/>